<evidence type="ECO:0000313" key="3">
    <source>
        <dbReference type="Proteomes" id="UP000030564"/>
    </source>
</evidence>
<dbReference type="OrthoDB" id="6007993at2"/>
<dbReference type="Pfam" id="PF11391">
    <property type="entry name" value="DUF2798"/>
    <property type="match status" value="1"/>
</dbReference>
<evidence type="ECO:0000313" key="2">
    <source>
        <dbReference type="EMBL" id="KHA70466.1"/>
    </source>
</evidence>
<dbReference type="EMBL" id="JSFK01000038">
    <property type="protein sequence ID" value="KHA70466.1"/>
    <property type="molecule type" value="Genomic_DNA"/>
</dbReference>
<reference evidence="2 3" key="1">
    <citation type="submission" date="2014-10" db="EMBL/GenBank/DDBJ databases">
        <title>Draft genome sequence of Pseudomonas chlororaphis EA105.</title>
        <authorList>
            <person name="McCully L.M."/>
            <person name="Bitzer A.S."/>
            <person name="Spence C."/>
            <person name="Bais H."/>
            <person name="Silby M.W."/>
        </authorList>
    </citation>
    <scope>NUCLEOTIDE SEQUENCE [LARGE SCALE GENOMIC DNA]</scope>
    <source>
        <strain evidence="2 3">EA105</strain>
    </source>
</reference>
<dbReference type="InterPro" id="IPR021529">
    <property type="entry name" value="DUF2798"/>
</dbReference>
<gene>
    <name evidence="2" type="ORF">NZ35_25785</name>
</gene>
<feature type="transmembrane region" description="Helical" evidence="1">
    <location>
        <begin position="21"/>
        <end position="43"/>
    </location>
</feature>
<feature type="transmembrane region" description="Helical" evidence="1">
    <location>
        <begin position="63"/>
        <end position="87"/>
    </location>
</feature>
<comment type="caution">
    <text evidence="2">The sequence shown here is derived from an EMBL/GenBank/DDBJ whole genome shotgun (WGS) entry which is preliminary data.</text>
</comment>
<keyword evidence="1" id="KW-0472">Membrane</keyword>
<protein>
    <recommendedName>
        <fullName evidence="4">DUF2798 domain-containing protein</fullName>
    </recommendedName>
</protein>
<keyword evidence="1" id="KW-0812">Transmembrane</keyword>
<organism evidence="2 3">
    <name type="scientific">Pseudomonas chlororaphis</name>
    <dbReference type="NCBI Taxonomy" id="587753"/>
    <lineage>
        <taxon>Bacteria</taxon>
        <taxon>Pseudomonadati</taxon>
        <taxon>Pseudomonadota</taxon>
        <taxon>Gammaproteobacteria</taxon>
        <taxon>Pseudomonadales</taxon>
        <taxon>Pseudomonadaceae</taxon>
        <taxon>Pseudomonas</taxon>
    </lineage>
</organism>
<evidence type="ECO:0008006" key="4">
    <source>
        <dbReference type="Google" id="ProtNLM"/>
    </source>
</evidence>
<name>A0A0A6FCH8_9PSED</name>
<dbReference type="AlphaFoldDB" id="A0A0A6FCH8"/>
<accession>A0A0A6FCH8</accession>
<dbReference type="PATRIC" id="fig|587753.9.peg.4366"/>
<sequence length="91" mass="10229">MNQRTNAEALIISRRKLSPRTTPYVFALYMATIMAFLMSLVITAANSGIDNDYLSNALHAYKLAMPIAFLCILVVRPIVVKLVAWTVHPHR</sequence>
<dbReference type="Proteomes" id="UP000030564">
    <property type="component" value="Unassembled WGS sequence"/>
</dbReference>
<proteinExistence type="predicted"/>
<keyword evidence="1" id="KW-1133">Transmembrane helix</keyword>
<evidence type="ECO:0000256" key="1">
    <source>
        <dbReference type="SAM" id="Phobius"/>
    </source>
</evidence>